<reference evidence="4 5" key="1">
    <citation type="submission" date="2017-09" db="EMBL/GenBank/DDBJ databases">
        <title>Comparative genomics of rhizobia isolated from Phaseolus vulgaris in China.</title>
        <authorList>
            <person name="Tong W."/>
        </authorList>
    </citation>
    <scope>NUCLEOTIDE SEQUENCE [LARGE SCALE GENOMIC DNA]</scope>
    <source>
        <strain evidence="4 5">FH14</strain>
    </source>
</reference>
<gene>
    <name evidence="4" type="ORF">CO674_23040</name>
    <name evidence="3" type="ORF">RJJ65_31215</name>
</gene>
<dbReference type="GO" id="GO:0005576">
    <property type="term" value="C:extracellular region"/>
    <property type="evidence" value="ECO:0007669"/>
    <property type="project" value="InterPro"/>
</dbReference>
<proteinExistence type="predicted"/>
<dbReference type="EMBL" id="NWSY01000019">
    <property type="protein sequence ID" value="PDT21158.1"/>
    <property type="molecule type" value="Genomic_DNA"/>
</dbReference>
<dbReference type="InterPro" id="IPR029058">
    <property type="entry name" value="AB_hydrolase_fold"/>
</dbReference>
<reference evidence="3" key="2">
    <citation type="submission" date="2023-04" db="EMBL/GenBank/DDBJ databases">
        <title>Genomic characterization of faba bean (Vicia faba) microsymbionts in Mexican soils.</title>
        <authorList>
            <person name="Rivera Orduna F.N."/>
            <person name="Guevara-Luna J."/>
            <person name="Yan J."/>
            <person name="Arroyo-Herrera I."/>
            <person name="Li Y."/>
            <person name="Vasquez-Murrieta M.S."/>
            <person name="Wang E.T."/>
        </authorList>
    </citation>
    <scope>NUCLEOTIDE SEQUENCE</scope>
    <source>
        <strain evidence="3">CH26</strain>
    </source>
</reference>
<dbReference type="InterPro" id="IPR010126">
    <property type="entry name" value="Esterase_phb"/>
</dbReference>
<evidence type="ECO:0000256" key="2">
    <source>
        <dbReference type="ARBA" id="ARBA00022801"/>
    </source>
</evidence>
<evidence type="ECO:0000313" key="6">
    <source>
        <dbReference type="Proteomes" id="UP001268610"/>
    </source>
</evidence>
<dbReference type="InterPro" id="IPR050955">
    <property type="entry name" value="Plant_Biomass_Hydrol_Est"/>
</dbReference>
<dbReference type="PANTHER" id="PTHR43037:SF1">
    <property type="entry name" value="BLL1128 PROTEIN"/>
    <property type="match status" value="1"/>
</dbReference>
<sequence>MKFGFGKTLARALKSQKKFSRLLEKAFKAPGNKAKRARPTPRAAKPVLVETTAFGSNPGRLIMKTFVPAARLPKRPALVVVLHGCRQTPESLDGAAGFSRLAKERGFVLLYPEQRSANNSQRCFNWFRPSAVARDRGEVLSIRQMIEHACEKHRIDRSRIFVTGLSAGGAMTGALVANYPALFAGAAIIAGMPLGSARDAMSALRAMKSGATPPPGGWGRPVTEISSEIKQWPPIAIWQGMDDRTVNPANALACVAQWLEVQGIADRSGRAEEKPWGRLQSWRAADGLKLAFYSVRNMGHGLPIKTPDATSSRFSGDPYVIAAEISAPAELLRLWGLKRVGVVVSKTL</sequence>
<dbReference type="PANTHER" id="PTHR43037">
    <property type="entry name" value="UNNAMED PRODUCT-RELATED"/>
    <property type="match status" value="1"/>
</dbReference>
<protein>
    <submittedName>
        <fullName evidence="3">PHB depolymerase family esterase</fullName>
    </submittedName>
    <submittedName>
        <fullName evidence="4">Polyhydroxybutyrate depolymerase</fullName>
    </submittedName>
</protein>
<dbReference type="AlphaFoldDB" id="A0A2A6K9C9"/>
<evidence type="ECO:0000313" key="3">
    <source>
        <dbReference type="EMBL" id="MDR9777032.1"/>
    </source>
</evidence>
<organism evidence="3 6">
    <name type="scientific">Rhizobium hidalgonense</name>
    <dbReference type="NCBI Taxonomy" id="1538159"/>
    <lineage>
        <taxon>Bacteria</taxon>
        <taxon>Pseudomonadati</taxon>
        <taxon>Pseudomonadota</taxon>
        <taxon>Alphaproteobacteria</taxon>
        <taxon>Hyphomicrobiales</taxon>
        <taxon>Rhizobiaceae</taxon>
        <taxon>Rhizobium/Agrobacterium group</taxon>
        <taxon>Rhizobium</taxon>
    </lineage>
</organism>
<dbReference type="GO" id="GO:0016787">
    <property type="term" value="F:hydrolase activity"/>
    <property type="evidence" value="ECO:0007669"/>
    <property type="project" value="UniProtKB-KW"/>
</dbReference>
<comment type="caution">
    <text evidence="3">The sequence shown here is derived from an EMBL/GenBank/DDBJ whole genome shotgun (WGS) entry which is preliminary data.</text>
</comment>
<dbReference type="Proteomes" id="UP000219914">
    <property type="component" value="Unassembled WGS sequence"/>
</dbReference>
<keyword evidence="1" id="KW-0732">Signal</keyword>
<dbReference type="Proteomes" id="UP001268610">
    <property type="component" value="Unassembled WGS sequence"/>
</dbReference>
<dbReference type="SUPFAM" id="SSF53474">
    <property type="entry name" value="alpha/beta-Hydrolases"/>
    <property type="match status" value="2"/>
</dbReference>
<dbReference type="Gene3D" id="3.40.50.1820">
    <property type="entry name" value="alpha/beta hydrolase"/>
    <property type="match status" value="1"/>
</dbReference>
<accession>A0A2A6K9C9</accession>
<evidence type="ECO:0000313" key="5">
    <source>
        <dbReference type="Proteomes" id="UP000219914"/>
    </source>
</evidence>
<dbReference type="NCBIfam" id="TIGR01840">
    <property type="entry name" value="esterase_phb"/>
    <property type="match status" value="1"/>
</dbReference>
<dbReference type="EMBL" id="JAVLSF010000032">
    <property type="protein sequence ID" value="MDR9777032.1"/>
    <property type="molecule type" value="Genomic_DNA"/>
</dbReference>
<keyword evidence="2" id="KW-0378">Hydrolase</keyword>
<evidence type="ECO:0000256" key="1">
    <source>
        <dbReference type="ARBA" id="ARBA00022729"/>
    </source>
</evidence>
<evidence type="ECO:0000313" key="4">
    <source>
        <dbReference type="EMBL" id="PDT21158.1"/>
    </source>
</evidence>
<name>A0A2A6K9C9_9HYPH</name>
<dbReference type="RefSeq" id="WP_097536077.1">
    <property type="nucleotide sequence ID" value="NZ_JAVLSD010000034.1"/>
</dbReference>
<dbReference type="Pfam" id="PF10503">
    <property type="entry name" value="Esterase_PHB"/>
    <property type="match status" value="1"/>
</dbReference>
<keyword evidence="5" id="KW-1185">Reference proteome</keyword>